<evidence type="ECO:0000256" key="5">
    <source>
        <dbReference type="ARBA" id="ARBA00022898"/>
    </source>
</evidence>
<dbReference type="InterPro" id="IPR043131">
    <property type="entry name" value="BCAT-like_N"/>
</dbReference>
<dbReference type="Gene3D" id="3.20.10.10">
    <property type="entry name" value="D-amino Acid Aminotransferase, subunit A, domain 2"/>
    <property type="match status" value="1"/>
</dbReference>
<accession>A0A319ECJ6</accession>
<name>A0A319ECJ6_9EURO</name>
<dbReference type="EC" id="2.6.1.42" evidence="9"/>
<dbReference type="InterPro" id="IPR005786">
    <property type="entry name" value="B_amino_transII"/>
</dbReference>
<dbReference type="OrthoDB" id="1732691at2759"/>
<dbReference type="PIRSF" id="PIRSF006468">
    <property type="entry name" value="BCAT1"/>
    <property type="match status" value="1"/>
</dbReference>
<evidence type="ECO:0000313" key="10">
    <source>
        <dbReference type="EMBL" id="PYH98488.1"/>
    </source>
</evidence>
<evidence type="ECO:0000256" key="2">
    <source>
        <dbReference type="ARBA" id="ARBA00009320"/>
    </source>
</evidence>
<dbReference type="GO" id="GO:0052656">
    <property type="term" value="F:L-isoleucine-2-oxoglutarate transaminase activity"/>
    <property type="evidence" value="ECO:0007669"/>
    <property type="project" value="RHEA"/>
</dbReference>
<evidence type="ECO:0000313" key="11">
    <source>
        <dbReference type="Proteomes" id="UP000247810"/>
    </source>
</evidence>
<evidence type="ECO:0000256" key="3">
    <source>
        <dbReference type="ARBA" id="ARBA00022576"/>
    </source>
</evidence>
<dbReference type="VEuPathDB" id="FungiDB:BO71DRAFT_395267"/>
<dbReference type="AlphaFoldDB" id="A0A319ECJ6"/>
<dbReference type="STRING" id="1448320.A0A319ECJ6"/>
<dbReference type="InterPro" id="IPR036038">
    <property type="entry name" value="Aminotransferase-like"/>
</dbReference>
<dbReference type="InterPro" id="IPR001544">
    <property type="entry name" value="Aminotrans_IV"/>
</dbReference>
<protein>
    <recommendedName>
        <fullName evidence="9">Branched-chain-amino-acid aminotransferase</fullName>
        <ecNumber evidence="9">2.6.1.42</ecNumber>
    </recommendedName>
</protein>
<dbReference type="CDD" id="cd01557">
    <property type="entry name" value="BCAT_beta_family"/>
    <property type="match status" value="1"/>
</dbReference>
<dbReference type="InterPro" id="IPR018300">
    <property type="entry name" value="Aminotrans_IV_CS"/>
</dbReference>
<dbReference type="InterPro" id="IPR043132">
    <property type="entry name" value="BCAT-like_C"/>
</dbReference>
<dbReference type="GO" id="GO:0009099">
    <property type="term" value="P:L-valine biosynthetic process"/>
    <property type="evidence" value="ECO:0007669"/>
    <property type="project" value="TreeGrafter"/>
</dbReference>
<keyword evidence="5 8" id="KW-0663">Pyridoxal phosphate</keyword>
<dbReference type="GO" id="GO:0052654">
    <property type="term" value="F:L-leucine-2-oxoglutarate transaminase activity"/>
    <property type="evidence" value="ECO:0007669"/>
    <property type="project" value="RHEA"/>
</dbReference>
<dbReference type="EMBL" id="KZ825811">
    <property type="protein sequence ID" value="PYH98488.1"/>
    <property type="molecule type" value="Genomic_DNA"/>
</dbReference>
<organism evidence="10 11">
    <name type="scientific">Aspergillus ellipticus CBS 707.79</name>
    <dbReference type="NCBI Taxonomy" id="1448320"/>
    <lineage>
        <taxon>Eukaryota</taxon>
        <taxon>Fungi</taxon>
        <taxon>Dikarya</taxon>
        <taxon>Ascomycota</taxon>
        <taxon>Pezizomycotina</taxon>
        <taxon>Eurotiomycetes</taxon>
        <taxon>Eurotiomycetidae</taxon>
        <taxon>Eurotiales</taxon>
        <taxon>Aspergillaceae</taxon>
        <taxon>Aspergillus</taxon>
        <taxon>Aspergillus subgen. Circumdati</taxon>
    </lineage>
</organism>
<keyword evidence="11" id="KW-1185">Reference proteome</keyword>
<dbReference type="GO" id="GO:0005739">
    <property type="term" value="C:mitochondrion"/>
    <property type="evidence" value="ECO:0007669"/>
    <property type="project" value="TreeGrafter"/>
</dbReference>
<dbReference type="Pfam" id="PF01063">
    <property type="entry name" value="Aminotran_4"/>
    <property type="match status" value="1"/>
</dbReference>
<comment type="similarity">
    <text evidence="2 7">Belongs to the class-IV pyridoxal-phosphate-dependent aminotransferase family.</text>
</comment>
<evidence type="ECO:0000256" key="9">
    <source>
        <dbReference type="RuleBase" id="RU004517"/>
    </source>
</evidence>
<dbReference type="FunFam" id="3.30.470.10:FF:000012">
    <property type="entry name" value="Branched-chain-amino-acid aminotransferase"/>
    <property type="match status" value="1"/>
</dbReference>
<reference evidence="10 11" key="1">
    <citation type="submission" date="2018-02" db="EMBL/GenBank/DDBJ databases">
        <title>The genomes of Aspergillus section Nigri reveals drivers in fungal speciation.</title>
        <authorList>
            <consortium name="DOE Joint Genome Institute"/>
            <person name="Vesth T.C."/>
            <person name="Nybo J."/>
            <person name="Theobald S."/>
            <person name="Brandl J."/>
            <person name="Frisvad J.C."/>
            <person name="Nielsen K.F."/>
            <person name="Lyhne E.K."/>
            <person name="Kogle M.E."/>
            <person name="Kuo A."/>
            <person name="Riley R."/>
            <person name="Clum A."/>
            <person name="Nolan M."/>
            <person name="Lipzen A."/>
            <person name="Salamov A."/>
            <person name="Henrissat B."/>
            <person name="Wiebenga A."/>
            <person name="De vries R.P."/>
            <person name="Grigoriev I.V."/>
            <person name="Mortensen U.H."/>
            <person name="Andersen M.R."/>
            <person name="Baker S.E."/>
        </authorList>
    </citation>
    <scope>NUCLEOTIDE SEQUENCE [LARGE SCALE GENOMIC DNA]</scope>
    <source>
        <strain evidence="10 11">CBS 707.79</strain>
    </source>
</reference>
<evidence type="ECO:0000256" key="4">
    <source>
        <dbReference type="ARBA" id="ARBA00022679"/>
    </source>
</evidence>
<evidence type="ECO:0000256" key="1">
    <source>
        <dbReference type="ARBA" id="ARBA00001933"/>
    </source>
</evidence>
<comment type="catalytic activity">
    <reaction evidence="9">
        <text>L-isoleucine + 2-oxoglutarate = (S)-3-methyl-2-oxopentanoate + L-glutamate</text>
        <dbReference type="Rhea" id="RHEA:24801"/>
        <dbReference type="ChEBI" id="CHEBI:16810"/>
        <dbReference type="ChEBI" id="CHEBI:29985"/>
        <dbReference type="ChEBI" id="CHEBI:35146"/>
        <dbReference type="ChEBI" id="CHEBI:58045"/>
        <dbReference type="EC" id="2.6.1.42"/>
    </reaction>
</comment>
<evidence type="ECO:0000256" key="8">
    <source>
        <dbReference type="RuleBase" id="RU004516"/>
    </source>
</evidence>
<dbReference type="PANTHER" id="PTHR11825:SF69">
    <property type="entry name" value="BRANCHED-CHAIN-AMINO-ACID AMINOTRANSFERASE"/>
    <property type="match status" value="1"/>
</dbReference>
<dbReference type="GO" id="GO:0052655">
    <property type="term" value="F:L-valine-2-oxoglutarate transaminase activity"/>
    <property type="evidence" value="ECO:0007669"/>
    <property type="project" value="RHEA"/>
</dbReference>
<comment type="catalytic activity">
    <reaction evidence="9">
        <text>L-valine + 2-oxoglutarate = 3-methyl-2-oxobutanoate + L-glutamate</text>
        <dbReference type="Rhea" id="RHEA:24813"/>
        <dbReference type="ChEBI" id="CHEBI:11851"/>
        <dbReference type="ChEBI" id="CHEBI:16810"/>
        <dbReference type="ChEBI" id="CHEBI:29985"/>
        <dbReference type="ChEBI" id="CHEBI:57762"/>
        <dbReference type="EC" id="2.6.1.42"/>
    </reaction>
</comment>
<dbReference type="Proteomes" id="UP000247810">
    <property type="component" value="Unassembled WGS sequence"/>
</dbReference>
<keyword evidence="9" id="KW-0100">Branched-chain amino acid biosynthesis</keyword>
<evidence type="ECO:0000256" key="7">
    <source>
        <dbReference type="RuleBase" id="RU004106"/>
    </source>
</evidence>
<keyword evidence="4 9" id="KW-0808">Transferase</keyword>
<comment type="catalytic activity">
    <reaction evidence="9">
        <text>L-leucine + 2-oxoglutarate = 4-methyl-2-oxopentanoate + L-glutamate</text>
        <dbReference type="Rhea" id="RHEA:18321"/>
        <dbReference type="ChEBI" id="CHEBI:16810"/>
        <dbReference type="ChEBI" id="CHEBI:17865"/>
        <dbReference type="ChEBI" id="CHEBI:29985"/>
        <dbReference type="ChEBI" id="CHEBI:57427"/>
        <dbReference type="EC" id="2.6.1.42"/>
    </reaction>
</comment>
<dbReference type="Gene3D" id="3.30.470.10">
    <property type="match status" value="1"/>
</dbReference>
<gene>
    <name evidence="10" type="ORF">BO71DRAFT_395267</name>
</gene>
<keyword evidence="3 9" id="KW-0032">Aminotransferase</keyword>
<evidence type="ECO:0000256" key="6">
    <source>
        <dbReference type="PIRSR" id="PIRSR006468-1"/>
    </source>
</evidence>
<dbReference type="SUPFAM" id="SSF56752">
    <property type="entry name" value="D-aminoacid aminotransferase-like PLP-dependent enzymes"/>
    <property type="match status" value="1"/>
</dbReference>
<dbReference type="PANTHER" id="PTHR11825">
    <property type="entry name" value="SUBGROUP IIII AMINOTRANSFERASE"/>
    <property type="match status" value="1"/>
</dbReference>
<dbReference type="PROSITE" id="PS00770">
    <property type="entry name" value="AA_TRANSFER_CLASS_4"/>
    <property type="match status" value="1"/>
</dbReference>
<dbReference type="GO" id="GO:0009098">
    <property type="term" value="P:L-leucine biosynthetic process"/>
    <property type="evidence" value="ECO:0007669"/>
    <property type="project" value="TreeGrafter"/>
</dbReference>
<sequence length="395" mass="43513">MTSTASTTPVGASPMPLDASRLIIERTTNPQPVPSASDRLSSLGSRCTDHMITVKWNEQTGWSVPKLEAYGPLTLMPTASVLHYATECFEGMKVYRGFDGKLRLFRPECNTERMLQSATRISLPAFDPAELQKLIVALLAVDGPKFLPNSEPGTYLYIRPTLIGTTETLNPQTPRDALLYIVASYFTIFPEDSATGLKLLASEESMVRAWPGGFGFAKIGANYGPAMLAQRYAKEKGYQQVLWLLGEDGQVTEAGASNFFLVWRTRDGVVQIVTPPLDGKIILDGVTRRSVLDIAKEAVTLKEAGFGDIEVVEQKFTMQDLLEASQEDRLLEGFAVGTAFFIVPVDEIGYQDNVVTFPGEKGKDGEHSAFIKEKLRGIMLGLSQHEWGFVIPEEY</sequence>
<dbReference type="InterPro" id="IPR033939">
    <property type="entry name" value="BCAT_family"/>
</dbReference>
<feature type="modified residue" description="N6-(pyridoxal phosphate)lysine" evidence="6">
    <location>
        <position position="218"/>
    </location>
</feature>
<keyword evidence="9" id="KW-0028">Amino-acid biosynthesis</keyword>
<proteinExistence type="inferred from homology"/>
<comment type="cofactor">
    <cofactor evidence="1 8">
        <name>pyridoxal 5'-phosphate</name>
        <dbReference type="ChEBI" id="CHEBI:597326"/>
    </cofactor>
</comment>